<proteinExistence type="predicted"/>
<keyword evidence="1" id="KW-1133">Transmembrane helix</keyword>
<evidence type="ECO:0000256" key="1">
    <source>
        <dbReference type="SAM" id="Phobius"/>
    </source>
</evidence>
<protein>
    <submittedName>
        <fullName evidence="2">Uncharacterized protein</fullName>
    </submittedName>
</protein>
<evidence type="ECO:0000313" key="2">
    <source>
        <dbReference type="EMBL" id="MBN8660350.1"/>
    </source>
</evidence>
<feature type="transmembrane region" description="Helical" evidence="1">
    <location>
        <begin position="21"/>
        <end position="45"/>
    </location>
</feature>
<gene>
    <name evidence="2" type="ORF">J0M35_08320</name>
</gene>
<name>A0A8J7TM06_9BACT</name>
<comment type="caution">
    <text evidence="2">The sequence shown here is derived from an EMBL/GenBank/DDBJ whole genome shotgun (WGS) entry which is preliminary data.</text>
</comment>
<feature type="transmembrane region" description="Helical" evidence="1">
    <location>
        <begin position="51"/>
        <end position="76"/>
    </location>
</feature>
<dbReference type="Proteomes" id="UP000664277">
    <property type="component" value="Unassembled WGS sequence"/>
</dbReference>
<evidence type="ECO:0000313" key="3">
    <source>
        <dbReference type="Proteomes" id="UP000664277"/>
    </source>
</evidence>
<keyword evidence="1" id="KW-0472">Membrane</keyword>
<keyword evidence="1" id="KW-0812">Transmembrane</keyword>
<sequence length="98" mass="11141">MAMQLARFRSECSWFCRYLAMLSLSLFLVWYSPFLLYFVLSAIGLDKLLCYPAYIAVMVCGGFPSLFLLTCSFAVFKHVQAKLDGLHSMLLAEQLLVP</sequence>
<organism evidence="2 3">
    <name type="scientific">Candidatus Obscuribacter phosphatis</name>
    <dbReference type="NCBI Taxonomy" id="1906157"/>
    <lineage>
        <taxon>Bacteria</taxon>
        <taxon>Bacillati</taxon>
        <taxon>Candidatus Melainabacteria</taxon>
        <taxon>Candidatus Obscuribacterales</taxon>
        <taxon>Candidatus Obscuribacteraceae</taxon>
        <taxon>Candidatus Obscuribacter</taxon>
    </lineage>
</organism>
<dbReference type="EMBL" id="JAFLCK010000009">
    <property type="protein sequence ID" value="MBN8660350.1"/>
    <property type="molecule type" value="Genomic_DNA"/>
</dbReference>
<accession>A0A8J7TM06</accession>
<dbReference type="AlphaFoldDB" id="A0A8J7TM06"/>
<reference evidence="2" key="1">
    <citation type="submission" date="2021-02" db="EMBL/GenBank/DDBJ databases">
        <title>Genome-Resolved Metagenomics of a Microbial Community Performing Photosynthetic Biological Nutrient Removal.</title>
        <authorList>
            <person name="Mcdaniel E.A."/>
        </authorList>
    </citation>
    <scope>NUCLEOTIDE SEQUENCE</scope>
    <source>
        <strain evidence="2">UWPOB_OBS1</strain>
    </source>
</reference>